<feature type="domain" description="F-box associated beta-propeller type 1" evidence="2">
    <location>
        <begin position="14"/>
        <end position="87"/>
    </location>
</feature>
<reference evidence="3 4" key="2">
    <citation type="journal article" date="2017" name="Genome Biol.">
        <title>New reference genome sequences of hot pepper reveal the massive evolution of plant disease-resistance genes by retroduplication.</title>
        <authorList>
            <person name="Kim S."/>
            <person name="Park J."/>
            <person name="Yeom S.I."/>
            <person name="Kim Y.M."/>
            <person name="Seo E."/>
            <person name="Kim K.T."/>
            <person name="Kim M.S."/>
            <person name="Lee J.M."/>
            <person name="Cheong K."/>
            <person name="Shin H.S."/>
            <person name="Kim S.B."/>
            <person name="Han K."/>
            <person name="Lee J."/>
            <person name="Park M."/>
            <person name="Lee H.A."/>
            <person name="Lee H.Y."/>
            <person name="Lee Y."/>
            <person name="Oh S."/>
            <person name="Lee J.H."/>
            <person name="Choi E."/>
            <person name="Choi E."/>
            <person name="Lee S.E."/>
            <person name="Jeon J."/>
            <person name="Kim H."/>
            <person name="Choi G."/>
            <person name="Song H."/>
            <person name="Lee J."/>
            <person name="Lee S.C."/>
            <person name="Kwon J.K."/>
            <person name="Lee H.Y."/>
            <person name="Koo N."/>
            <person name="Hong Y."/>
            <person name="Kim R.W."/>
            <person name="Kang W.H."/>
            <person name="Huh J.H."/>
            <person name="Kang B.C."/>
            <person name="Yang T.J."/>
            <person name="Lee Y.H."/>
            <person name="Bennetzen J.L."/>
            <person name="Choi D."/>
        </authorList>
    </citation>
    <scope>NUCLEOTIDE SEQUENCE [LARGE SCALE GENOMIC DNA]</scope>
    <source>
        <strain evidence="4">cv. CM334</strain>
    </source>
</reference>
<dbReference type="EMBL" id="AYRZ02000003">
    <property type="protein sequence ID" value="PHT86620.1"/>
    <property type="molecule type" value="Genomic_DNA"/>
</dbReference>
<feature type="compositionally biased region" description="Acidic residues" evidence="1">
    <location>
        <begin position="181"/>
        <end position="199"/>
    </location>
</feature>
<reference evidence="3 4" key="1">
    <citation type="journal article" date="2014" name="Nat. Genet.">
        <title>Genome sequence of the hot pepper provides insights into the evolution of pungency in Capsicum species.</title>
        <authorList>
            <person name="Kim S."/>
            <person name="Park M."/>
            <person name="Yeom S.I."/>
            <person name="Kim Y.M."/>
            <person name="Lee J.M."/>
            <person name="Lee H.A."/>
            <person name="Seo E."/>
            <person name="Choi J."/>
            <person name="Cheong K."/>
            <person name="Kim K.T."/>
            <person name="Jung K."/>
            <person name="Lee G.W."/>
            <person name="Oh S.K."/>
            <person name="Bae C."/>
            <person name="Kim S.B."/>
            <person name="Lee H.Y."/>
            <person name="Kim S.Y."/>
            <person name="Kim M.S."/>
            <person name="Kang B.C."/>
            <person name="Jo Y.D."/>
            <person name="Yang H.B."/>
            <person name="Jeong H.J."/>
            <person name="Kang W.H."/>
            <person name="Kwon J.K."/>
            <person name="Shin C."/>
            <person name="Lim J.Y."/>
            <person name="Park J.H."/>
            <person name="Huh J.H."/>
            <person name="Kim J.S."/>
            <person name="Kim B.D."/>
            <person name="Cohen O."/>
            <person name="Paran I."/>
            <person name="Suh M.C."/>
            <person name="Lee S.B."/>
            <person name="Kim Y.K."/>
            <person name="Shin Y."/>
            <person name="Noh S.J."/>
            <person name="Park J."/>
            <person name="Seo Y.S."/>
            <person name="Kwon S.Y."/>
            <person name="Kim H.A."/>
            <person name="Park J.M."/>
            <person name="Kim H.J."/>
            <person name="Choi S.B."/>
            <person name="Bosland P.W."/>
            <person name="Reeves G."/>
            <person name="Jo S.H."/>
            <person name="Lee B.W."/>
            <person name="Cho H.T."/>
            <person name="Choi H.S."/>
            <person name="Lee M.S."/>
            <person name="Yu Y."/>
            <person name="Do Choi Y."/>
            <person name="Park B.S."/>
            <person name="van Deynze A."/>
            <person name="Ashrafi H."/>
            <person name="Hill T."/>
            <person name="Kim W.T."/>
            <person name="Pai H.S."/>
            <person name="Ahn H.K."/>
            <person name="Yeam I."/>
            <person name="Giovannoni J.J."/>
            <person name="Rose J.K."/>
            <person name="Sorensen I."/>
            <person name="Lee S.J."/>
            <person name="Kim R.W."/>
            <person name="Choi I.Y."/>
            <person name="Choi B.S."/>
            <person name="Lim J.S."/>
            <person name="Lee Y.H."/>
            <person name="Choi D."/>
        </authorList>
    </citation>
    <scope>NUCLEOTIDE SEQUENCE [LARGE SCALE GENOMIC DNA]</scope>
    <source>
        <strain evidence="4">cv. CM334</strain>
    </source>
</reference>
<dbReference type="InterPro" id="IPR006527">
    <property type="entry name" value="F-box-assoc_dom_typ1"/>
</dbReference>
<keyword evidence="4" id="KW-1185">Reference proteome</keyword>
<accession>A0A2G2ZXA2</accession>
<dbReference type="Proteomes" id="UP000222542">
    <property type="component" value="Unassembled WGS sequence"/>
</dbReference>
<gene>
    <name evidence="3" type="ORF">T459_08726</name>
</gene>
<feature type="region of interest" description="Disordered" evidence="1">
    <location>
        <begin position="173"/>
        <end position="209"/>
    </location>
</feature>
<dbReference type="Pfam" id="PF07734">
    <property type="entry name" value="FBA_1"/>
    <property type="match status" value="1"/>
</dbReference>
<feature type="compositionally biased region" description="Basic and acidic residues" evidence="1">
    <location>
        <begin position="200"/>
        <end position="209"/>
    </location>
</feature>
<dbReference type="AlphaFoldDB" id="A0A2G2ZXA2"/>
<evidence type="ECO:0000313" key="4">
    <source>
        <dbReference type="Proteomes" id="UP000222542"/>
    </source>
</evidence>
<evidence type="ECO:0000256" key="1">
    <source>
        <dbReference type="SAM" id="MobiDB-lite"/>
    </source>
</evidence>
<sequence length="232" mass="26575">MAYAHGDCQHLLPPTVEIYALSSGIWKDFDGLIPDIGVVEYFWTQAVVCGKVHWTAYKRIGERRVDNLLMIFDLNEEIFQELSLPEDLVEEPPTNLNASVYSWSKEYNVALGHGHLGMVVGFDSKIMLSEITGMLALYSPETQTTECTYIAGTRYSFYYDIYEESLVLLDKGELLPPPDLSSEESTDDDDDDDNDDDEENIVRRETPHMREFQKHRVMYQRVAAFLGARNNN</sequence>
<evidence type="ECO:0000259" key="2">
    <source>
        <dbReference type="Pfam" id="PF07734"/>
    </source>
</evidence>
<evidence type="ECO:0000313" key="3">
    <source>
        <dbReference type="EMBL" id="PHT86620.1"/>
    </source>
</evidence>
<proteinExistence type="predicted"/>
<dbReference type="Gramene" id="PHT86620">
    <property type="protein sequence ID" value="PHT86620"/>
    <property type="gene ID" value="T459_08726"/>
</dbReference>
<comment type="caution">
    <text evidence="3">The sequence shown here is derived from an EMBL/GenBank/DDBJ whole genome shotgun (WGS) entry which is preliminary data.</text>
</comment>
<name>A0A2G2ZXA2_CAPAN</name>
<protein>
    <recommendedName>
        <fullName evidence="2">F-box associated beta-propeller type 1 domain-containing protein</fullName>
    </recommendedName>
</protein>
<organism evidence="3 4">
    <name type="scientific">Capsicum annuum</name>
    <name type="common">Capsicum pepper</name>
    <dbReference type="NCBI Taxonomy" id="4072"/>
    <lineage>
        <taxon>Eukaryota</taxon>
        <taxon>Viridiplantae</taxon>
        <taxon>Streptophyta</taxon>
        <taxon>Embryophyta</taxon>
        <taxon>Tracheophyta</taxon>
        <taxon>Spermatophyta</taxon>
        <taxon>Magnoliopsida</taxon>
        <taxon>eudicotyledons</taxon>
        <taxon>Gunneridae</taxon>
        <taxon>Pentapetalae</taxon>
        <taxon>asterids</taxon>
        <taxon>lamiids</taxon>
        <taxon>Solanales</taxon>
        <taxon>Solanaceae</taxon>
        <taxon>Solanoideae</taxon>
        <taxon>Capsiceae</taxon>
        <taxon>Capsicum</taxon>
    </lineage>
</organism>